<dbReference type="EMBL" id="CAFBMH010000008">
    <property type="protein sequence ID" value="CAB4892951.1"/>
    <property type="molecule type" value="Genomic_DNA"/>
</dbReference>
<dbReference type="PRINTS" id="PR00080">
    <property type="entry name" value="SDRFAMILY"/>
</dbReference>
<dbReference type="FunFam" id="3.40.50.720:FF:000084">
    <property type="entry name" value="Short-chain dehydrogenase reductase"/>
    <property type="match status" value="1"/>
</dbReference>
<dbReference type="Gene3D" id="3.40.50.720">
    <property type="entry name" value="NAD(P)-binding Rossmann-like Domain"/>
    <property type="match status" value="1"/>
</dbReference>
<name>A0A6J6RZZ8_9ZZZZ</name>
<reference evidence="3" key="1">
    <citation type="submission" date="2020-05" db="EMBL/GenBank/DDBJ databases">
        <authorList>
            <person name="Chiriac C."/>
            <person name="Salcher M."/>
            <person name="Ghai R."/>
            <person name="Kavagutti S V."/>
        </authorList>
    </citation>
    <scope>NUCLEOTIDE SEQUENCE</scope>
</reference>
<sequence>MAALDRFRLDGKVVLITGAGRGIGAGCARVFAEAGADVAITARTLDQLDAVADEVRAFGCRALVVPGDVTDLAFLAEFVGRARADLGRIDLVVNNAGGGGIGALLGVSAAELESQFHFNVTTAFELTKLAIPHMLEAGGGSVVNISSFMGRMADRGFVAYGTAKAALAHMTRLMAFDCAPRIRINAIAVGSIATSALEGVLTMPVLRDEMVAKTPLGFIGVPEDIGLCALYLASDAGRYVTGKVIECDGGTEAATLDLRIPDLS</sequence>
<comment type="similarity">
    <text evidence="1">Belongs to the short-chain dehydrogenases/reductases (SDR) family.</text>
</comment>
<dbReference type="EMBL" id="CAEZYR010000006">
    <property type="protein sequence ID" value="CAB4728015.1"/>
    <property type="molecule type" value="Genomic_DNA"/>
</dbReference>
<dbReference type="InterPro" id="IPR020904">
    <property type="entry name" value="Sc_DH/Rdtase_CS"/>
</dbReference>
<evidence type="ECO:0000313" key="3">
    <source>
        <dbReference type="EMBL" id="CAB4728015.1"/>
    </source>
</evidence>
<dbReference type="SUPFAM" id="SSF51735">
    <property type="entry name" value="NAD(P)-binding Rossmann-fold domains"/>
    <property type="match status" value="1"/>
</dbReference>
<proteinExistence type="inferred from homology"/>
<accession>A0A6J6RZZ8</accession>
<organism evidence="3">
    <name type="scientific">freshwater metagenome</name>
    <dbReference type="NCBI Taxonomy" id="449393"/>
    <lineage>
        <taxon>unclassified sequences</taxon>
        <taxon>metagenomes</taxon>
        <taxon>ecological metagenomes</taxon>
    </lineage>
</organism>
<dbReference type="PANTHER" id="PTHR43669:SF3">
    <property type="entry name" value="ALCOHOL DEHYDROGENASE, PUTATIVE (AFU_ORTHOLOGUE AFUA_3G03445)-RELATED"/>
    <property type="match status" value="1"/>
</dbReference>
<protein>
    <submittedName>
        <fullName evidence="3">Unannotated protein</fullName>
    </submittedName>
</protein>
<keyword evidence="2" id="KW-0560">Oxidoreductase</keyword>
<dbReference type="CDD" id="cd05233">
    <property type="entry name" value="SDR_c"/>
    <property type="match status" value="1"/>
</dbReference>
<dbReference type="AlphaFoldDB" id="A0A6J6RZZ8"/>
<dbReference type="PANTHER" id="PTHR43669">
    <property type="entry name" value="5-KETO-D-GLUCONATE 5-REDUCTASE"/>
    <property type="match status" value="1"/>
</dbReference>
<gene>
    <name evidence="3" type="ORF">UFOPK2754_00286</name>
    <name evidence="4" type="ORF">UFOPK3543_00406</name>
</gene>
<evidence type="ECO:0000256" key="2">
    <source>
        <dbReference type="ARBA" id="ARBA00023002"/>
    </source>
</evidence>
<evidence type="ECO:0000313" key="4">
    <source>
        <dbReference type="EMBL" id="CAB4892951.1"/>
    </source>
</evidence>
<dbReference type="InterPro" id="IPR002347">
    <property type="entry name" value="SDR_fam"/>
</dbReference>
<dbReference type="PROSITE" id="PS00061">
    <property type="entry name" value="ADH_SHORT"/>
    <property type="match status" value="1"/>
</dbReference>
<dbReference type="InterPro" id="IPR036291">
    <property type="entry name" value="NAD(P)-bd_dom_sf"/>
</dbReference>
<dbReference type="GO" id="GO:0016491">
    <property type="term" value="F:oxidoreductase activity"/>
    <property type="evidence" value="ECO:0007669"/>
    <property type="project" value="UniProtKB-KW"/>
</dbReference>
<dbReference type="Pfam" id="PF13561">
    <property type="entry name" value="adh_short_C2"/>
    <property type="match status" value="1"/>
</dbReference>
<dbReference type="PRINTS" id="PR00081">
    <property type="entry name" value="GDHRDH"/>
</dbReference>
<evidence type="ECO:0000256" key="1">
    <source>
        <dbReference type="ARBA" id="ARBA00006484"/>
    </source>
</evidence>